<dbReference type="PANTHER" id="PTHR12383">
    <property type="entry name" value="PROTEASE FAMILY S26 MITOCHONDRIAL INNER MEMBRANE PROTEASE-RELATED"/>
    <property type="match status" value="1"/>
</dbReference>
<evidence type="ECO:0000313" key="6">
    <source>
        <dbReference type="Proteomes" id="UP000692954"/>
    </source>
</evidence>
<evidence type="ECO:0000259" key="4">
    <source>
        <dbReference type="Pfam" id="PF10502"/>
    </source>
</evidence>
<dbReference type="Proteomes" id="UP000692954">
    <property type="component" value="Unassembled WGS sequence"/>
</dbReference>
<dbReference type="GO" id="GO:0006465">
    <property type="term" value="P:signal peptide processing"/>
    <property type="evidence" value="ECO:0007669"/>
    <property type="project" value="InterPro"/>
</dbReference>
<dbReference type="AlphaFoldDB" id="A0A8S1QNC0"/>
<keyword evidence="2" id="KW-0378">Hydrolase</keyword>
<dbReference type="GO" id="GO:0042720">
    <property type="term" value="C:mitochondrial inner membrane peptidase complex"/>
    <property type="evidence" value="ECO:0007669"/>
    <property type="project" value="TreeGrafter"/>
</dbReference>
<name>A0A8S1QNC0_9CILI</name>
<dbReference type="InterPro" id="IPR052064">
    <property type="entry name" value="Mito_IMP1_subunit"/>
</dbReference>
<keyword evidence="3" id="KW-0472">Membrane</keyword>
<dbReference type="OrthoDB" id="308440at2759"/>
<feature type="domain" description="Peptidase S26" evidence="4">
    <location>
        <begin position="118"/>
        <end position="154"/>
    </location>
</feature>
<sequence length="156" mass="18027">MNQFFLYNQIKQIKKNNFVVNIKMLSSLKQILASQKEILMVIPAFCSYYLLTQHVISFEVSEGQSMHPTVKDGEFVVVQRALYKIQKGDIIIAKSPVRPDYIVCKRIIHLEDEIDPYGNKVPKNHVWIEGDNGKLSFDSKFHGPIPINLIYGRVIY</sequence>
<dbReference type="PANTHER" id="PTHR12383:SF16">
    <property type="entry name" value="MITOCHONDRIAL INNER MEMBRANE PROTEASE SUBUNIT 1"/>
    <property type="match status" value="1"/>
</dbReference>
<accession>A0A8S1QNC0</accession>
<dbReference type="EMBL" id="CAJJDN010000109">
    <property type="protein sequence ID" value="CAD8115970.1"/>
    <property type="molecule type" value="Genomic_DNA"/>
</dbReference>
<dbReference type="InterPro" id="IPR019533">
    <property type="entry name" value="Peptidase_S26"/>
</dbReference>
<dbReference type="GO" id="GO:0006627">
    <property type="term" value="P:protein processing involved in protein targeting to mitochondrion"/>
    <property type="evidence" value="ECO:0007669"/>
    <property type="project" value="TreeGrafter"/>
</dbReference>
<keyword evidence="6" id="KW-1185">Reference proteome</keyword>
<feature type="domain" description="Peptidase S26" evidence="4">
    <location>
        <begin position="38"/>
        <end position="109"/>
    </location>
</feature>
<dbReference type="GO" id="GO:0004252">
    <property type="term" value="F:serine-type endopeptidase activity"/>
    <property type="evidence" value="ECO:0007669"/>
    <property type="project" value="InterPro"/>
</dbReference>
<dbReference type="InterPro" id="IPR019758">
    <property type="entry name" value="Pept_S26A_signal_pept_1_CS"/>
</dbReference>
<dbReference type="PROSITE" id="PS00761">
    <property type="entry name" value="SPASE_I_3"/>
    <property type="match status" value="1"/>
</dbReference>
<reference evidence="5" key="1">
    <citation type="submission" date="2021-01" db="EMBL/GenBank/DDBJ databases">
        <authorList>
            <consortium name="Genoscope - CEA"/>
            <person name="William W."/>
        </authorList>
    </citation>
    <scope>NUCLEOTIDE SEQUENCE</scope>
</reference>
<comment type="caution">
    <text evidence="5">The sequence shown here is derived from an EMBL/GenBank/DDBJ whole genome shotgun (WGS) entry which is preliminary data.</text>
</comment>
<dbReference type="Pfam" id="PF10502">
    <property type="entry name" value="Peptidase_S26"/>
    <property type="match status" value="2"/>
</dbReference>
<evidence type="ECO:0000313" key="5">
    <source>
        <dbReference type="EMBL" id="CAD8115970.1"/>
    </source>
</evidence>
<protein>
    <recommendedName>
        <fullName evidence="4">Peptidase S26 domain-containing protein</fullName>
    </recommendedName>
</protein>
<proteinExistence type="predicted"/>
<evidence type="ECO:0000256" key="1">
    <source>
        <dbReference type="ARBA" id="ARBA00004370"/>
    </source>
</evidence>
<gene>
    <name evidence="5" type="ORF">PSON_ATCC_30995.1.T1090203</name>
</gene>
<evidence type="ECO:0000256" key="3">
    <source>
        <dbReference type="ARBA" id="ARBA00023136"/>
    </source>
</evidence>
<comment type="subcellular location">
    <subcellularLocation>
        <location evidence="1">Membrane</location>
    </subcellularLocation>
</comment>
<evidence type="ECO:0000256" key="2">
    <source>
        <dbReference type="ARBA" id="ARBA00022801"/>
    </source>
</evidence>
<organism evidence="5 6">
    <name type="scientific">Paramecium sonneborni</name>
    <dbReference type="NCBI Taxonomy" id="65129"/>
    <lineage>
        <taxon>Eukaryota</taxon>
        <taxon>Sar</taxon>
        <taxon>Alveolata</taxon>
        <taxon>Ciliophora</taxon>
        <taxon>Intramacronucleata</taxon>
        <taxon>Oligohymenophorea</taxon>
        <taxon>Peniculida</taxon>
        <taxon>Parameciidae</taxon>
        <taxon>Paramecium</taxon>
    </lineage>
</organism>
<dbReference type="CDD" id="cd06530">
    <property type="entry name" value="S26_SPase_I"/>
    <property type="match status" value="1"/>
</dbReference>